<dbReference type="OrthoDB" id="9770694at2"/>
<organism evidence="2 3">
    <name type="scientific">Clostridium thermopalmarium DSM 5974</name>
    <dbReference type="NCBI Taxonomy" id="1121340"/>
    <lineage>
        <taxon>Bacteria</taxon>
        <taxon>Bacillati</taxon>
        <taxon>Bacillota</taxon>
        <taxon>Clostridia</taxon>
        <taxon>Eubacteriales</taxon>
        <taxon>Clostridiaceae</taxon>
        <taxon>Clostridium</taxon>
    </lineage>
</organism>
<dbReference type="NCBIfam" id="NF005992">
    <property type="entry name" value="PRK08116.1"/>
    <property type="match status" value="1"/>
</dbReference>
<proteinExistence type="predicted"/>
<protein>
    <submittedName>
        <fullName evidence="2">DNA replication protein DnaC</fullName>
    </submittedName>
</protein>
<dbReference type="Proteomes" id="UP000239614">
    <property type="component" value="Unassembled WGS sequence"/>
</dbReference>
<gene>
    <name evidence="2" type="primary">dnaC_3</name>
    <name evidence="2" type="ORF">CPAL_19790</name>
</gene>
<evidence type="ECO:0000313" key="2">
    <source>
        <dbReference type="EMBL" id="PRR70889.1"/>
    </source>
</evidence>
<dbReference type="Gene3D" id="3.40.50.300">
    <property type="entry name" value="P-loop containing nucleotide triphosphate hydrolases"/>
    <property type="match status" value="1"/>
</dbReference>
<reference evidence="2 3" key="1">
    <citation type="submission" date="2018-03" db="EMBL/GenBank/DDBJ databases">
        <title>Genome sequence of Clostridium thermopalmarium DSM 5974.</title>
        <authorList>
            <person name="Poehlein A."/>
            <person name="Daniel R."/>
        </authorList>
    </citation>
    <scope>NUCLEOTIDE SEQUENCE [LARGE SCALE GENOMIC DNA]</scope>
    <source>
        <strain evidence="2 3">DSM 5974</strain>
    </source>
</reference>
<dbReference type="InterPro" id="IPR027417">
    <property type="entry name" value="P-loop_NTPase"/>
</dbReference>
<keyword evidence="3" id="KW-1185">Reference proteome</keyword>
<name>A0A2T0APE7_9CLOT</name>
<feature type="domain" description="AAA+ ATPase" evidence="1">
    <location>
        <begin position="120"/>
        <end position="260"/>
    </location>
</feature>
<dbReference type="GO" id="GO:0005524">
    <property type="term" value="F:ATP binding"/>
    <property type="evidence" value="ECO:0007669"/>
    <property type="project" value="InterPro"/>
</dbReference>
<dbReference type="SUPFAM" id="SSF52540">
    <property type="entry name" value="P-loop containing nucleoside triphosphate hydrolases"/>
    <property type="match status" value="1"/>
</dbReference>
<sequence>METVNNILNQQIEKELDLNSKLEEKCQICGKHMYKQYELFGKNKIVRVMCDCEAKKLEEEKSRQEAQEKQLRLERLITNSLMDKSFRKKTFENWDFSKGAKQMYELGLRYTKNFKKCKEEGIGLLIYGEPGNGKTYLSSAIANELLKQFVPVICVSINGLLSRIQETYSRWGKEAEADVIRGLCNADLLIIDDLGAERKVGNSDWTKTMIYNIIDSRYRSNLPLIITSNLKINLKQTNGVLTELYERRTEDRILEMCTPVHNTAKSIRVDEAKKKTKLLKDILYGVKED</sequence>
<dbReference type="PANTHER" id="PTHR30050:SF4">
    <property type="entry name" value="ATP-BINDING PROTEIN RV3427C IN INSERTION SEQUENCE-RELATED"/>
    <property type="match status" value="1"/>
</dbReference>
<dbReference type="InterPro" id="IPR003593">
    <property type="entry name" value="AAA+_ATPase"/>
</dbReference>
<dbReference type="PANTHER" id="PTHR30050">
    <property type="entry name" value="CHROMOSOMAL REPLICATION INITIATOR PROTEIN DNAA"/>
    <property type="match status" value="1"/>
</dbReference>
<dbReference type="EMBL" id="PVXN01000053">
    <property type="protein sequence ID" value="PRR70889.1"/>
    <property type="molecule type" value="Genomic_DNA"/>
</dbReference>
<accession>A0A2T0APE7</accession>
<dbReference type="CDD" id="cd00009">
    <property type="entry name" value="AAA"/>
    <property type="match status" value="1"/>
</dbReference>
<dbReference type="InterPro" id="IPR002611">
    <property type="entry name" value="IstB_ATP-bd"/>
</dbReference>
<dbReference type="AlphaFoldDB" id="A0A2T0APE7"/>
<dbReference type="SMART" id="SM00382">
    <property type="entry name" value="AAA"/>
    <property type="match status" value="1"/>
</dbReference>
<dbReference type="Pfam" id="PF01695">
    <property type="entry name" value="IstB_IS21"/>
    <property type="match status" value="1"/>
</dbReference>
<evidence type="ECO:0000259" key="1">
    <source>
        <dbReference type="SMART" id="SM00382"/>
    </source>
</evidence>
<evidence type="ECO:0000313" key="3">
    <source>
        <dbReference type="Proteomes" id="UP000239614"/>
    </source>
</evidence>
<comment type="caution">
    <text evidence="2">The sequence shown here is derived from an EMBL/GenBank/DDBJ whole genome shotgun (WGS) entry which is preliminary data.</text>
</comment>
<dbReference type="GO" id="GO:0006260">
    <property type="term" value="P:DNA replication"/>
    <property type="evidence" value="ECO:0007669"/>
    <property type="project" value="TreeGrafter"/>
</dbReference>
<dbReference type="RefSeq" id="WP_106024521.1">
    <property type="nucleotide sequence ID" value="NZ_PVXN01000053.1"/>
</dbReference>